<dbReference type="AlphaFoldDB" id="A0A8S9ZTG1"/>
<organism evidence="2 3">
    <name type="scientific">Meloidogyne graminicola</name>
    <dbReference type="NCBI Taxonomy" id="189291"/>
    <lineage>
        <taxon>Eukaryota</taxon>
        <taxon>Metazoa</taxon>
        <taxon>Ecdysozoa</taxon>
        <taxon>Nematoda</taxon>
        <taxon>Chromadorea</taxon>
        <taxon>Rhabditida</taxon>
        <taxon>Tylenchina</taxon>
        <taxon>Tylenchomorpha</taxon>
        <taxon>Tylenchoidea</taxon>
        <taxon>Meloidogynidae</taxon>
        <taxon>Meloidogyninae</taxon>
        <taxon>Meloidogyne</taxon>
    </lineage>
</organism>
<keyword evidence="3" id="KW-1185">Reference proteome</keyword>
<dbReference type="InterPro" id="IPR045055">
    <property type="entry name" value="DNA2/NAM7-like"/>
</dbReference>
<gene>
    <name evidence="2" type="ORF">Mgra_00004127</name>
</gene>
<protein>
    <submittedName>
        <fullName evidence="2">AAA_12 domain-containing protein</fullName>
    </submittedName>
</protein>
<dbReference type="InterPro" id="IPR027417">
    <property type="entry name" value="P-loop_NTPase"/>
</dbReference>
<dbReference type="EMBL" id="JABEBT010000029">
    <property type="protein sequence ID" value="KAF7636539.1"/>
    <property type="molecule type" value="Genomic_DNA"/>
</dbReference>
<name>A0A8S9ZTG1_9BILA</name>
<evidence type="ECO:0000313" key="2">
    <source>
        <dbReference type="EMBL" id="KAF7636539.1"/>
    </source>
</evidence>
<feature type="domain" description="DNA2/NAM7 helicase-like C-terminal" evidence="1">
    <location>
        <begin position="450"/>
        <end position="640"/>
    </location>
</feature>
<evidence type="ECO:0000259" key="1">
    <source>
        <dbReference type="Pfam" id="PF13087"/>
    </source>
</evidence>
<accession>A0A8S9ZTG1</accession>
<evidence type="ECO:0000313" key="3">
    <source>
        <dbReference type="Proteomes" id="UP000605970"/>
    </source>
</evidence>
<dbReference type="PANTHER" id="PTHR10887">
    <property type="entry name" value="DNA2/NAM7 HELICASE FAMILY"/>
    <property type="match status" value="1"/>
</dbReference>
<dbReference type="GO" id="GO:0016604">
    <property type="term" value="C:nuclear body"/>
    <property type="evidence" value="ECO:0007669"/>
    <property type="project" value="TreeGrafter"/>
</dbReference>
<proteinExistence type="predicted"/>
<dbReference type="Proteomes" id="UP000605970">
    <property type="component" value="Unassembled WGS sequence"/>
</dbReference>
<dbReference type="SUPFAM" id="SSF52540">
    <property type="entry name" value="P-loop containing nucleoside triphosphate hydrolases"/>
    <property type="match status" value="1"/>
</dbReference>
<comment type="caution">
    <text evidence="2">The sequence shown here is derived from an EMBL/GenBank/DDBJ whole genome shotgun (WGS) entry which is preliminary data.</text>
</comment>
<dbReference type="InterPro" id="IPR041679">
    <property type="entry name" value="DNA2/NAM7-like_C"/>
</dbReference>
<dbReference type="GO" id="GO:0006369">
    <property type="term" value="P:termination of RNA polymerase II transcription"/>
    <property type="evidence" value="ECO:0007669"/>
    <property type="project" value="TreeGrafter"/>
</dbReference>
<dbReference type="PANTHER" id="PTHR10887:SF495">
    <property type="entry name" value="HELICASE SENATAXIN ISOFORM X1-RELATED"/>
    <property type="match status" value="1"/>
</dbReference>
<sequence>MLFCRFFIISKNFVILMRDEVCHISLWRSICLSLLPFEIYESYSNLQSLSFFSRFHRQFNKWSLIPEPFNANVANIDSWSLPYVIQRDCLRWERSLRTEISMSKNRHWLSCPLECLRVFITKGNIKLLLSTKNLSKEQKSSFNVLMATGTSVRLCDTENDINKIRMGFVLSRTESFIEVQLEENTNINYSLFQGKSFIIQKWASKSNIGRLKFLMTRNADWECLPGFKTMLYAYKCDKRINKVIGINSSYSHSINFDHSQQLAIDAVLDMDRPLIAVHGAPGTGKSRLLLECIDILAKQGKRIFLLCNISLIHLYRFLVKYYELTKRTDFILFNGFDEELLNSCIDNVNLRKIFQNKSVRMDITQTNVKEFCERNDWRIACSSGSNSLLDSFLRNKISFDVFMADDAGRINEFDSWHHILTLSSCARLFGDYHNLPSAVQSIEAYNLQFGRSLLQRLNEQFGNEVNYYLSTQYRSNPYIREWPNNIFYKNKSPLNDKTVQNICIGEYLIKEKKDGNNLIKEPLVLVDISLLNGEWNKQMFITQKYGYSYFNWGDALIAAAHLSKLIENGFNPKMLLYITCNDAQRILTEHIICKKNNFLKYFTNITILLPSSLSKNIRRLVIGKPIDSLIGQQPEVIIKSRAFHLPLHYSLELHKKDYNLALWNFEISHAKRQFMAILRKI</sequence>
<reference evidence="2" key="1">
    <citation type="journal article" date="2020" name="Ecol. Evol.">
        <title>Genome structure and content of the rice root-knot nematode (Meloidogyne graminicola).</title>
        <authorList>
            <person name="Phan N.T."/>
            <person name="Danchin E.G.J."/>
            <person name="Klopp C."/>
            <person name="Perfus-Barbeoch L."/>
            <person name="Kozlowski D.K."/>
            <person name="Koutsovoulos G.D."/>
            <person name="Lopez-Roques C."/>
            <person name="Bouchez O."/>
            <person name="Zahm M."/>
            <person name="Besnard G."/>
            <person name="Bellafiore S."/>
        </authorList>
    </citation>
    <scope>NUCLEOTIDE SEQUENCE</scope>
    <source>
        <strain evidence="2">VN-18</strain>
    </source>
</reference>
<dbReference type="Pfam" id="PF13087">
    <property type="entry name" value="AAA_12"/>
    <property type="match status" value="1"/>
</dbReference>
<dbReference type="Gene3D" id="3.40.50.300">
    <property type="entry name" value="P-loop containing nucleotide triphosphate hydrolases"/>
    <property type="match status" value="3"/>
</dbReference>
<dbReference type="GO" id="GO:0001147">
    <property type="term" value="F:transcription termination site sequence-specific DNA binding"/>
    <property type="evidence" value="ECO:0007669"/>
    <property type="project" value="TreeGrafter"/>
</dbReference>
<dbReference type="Gene3D" id="2.40.30.270">
    <property type="match status" value="1"/>
</dbReference>